<evidence type="ECO:0008006" key="4">
    <source>
        <dbReference type="Google" id="ProtNLM"/>
    </source>
</evidence>
<evidence type="ECO:0000313" key="3">
    <source>
        <dbReference type="Proteomes" id="UP000016638"/>
    </source>
</evidence>
<feature type="transmembrane region" description="Helical" evidence="1">
    <location>
        <begin position="94"/>
        <end position="121"/>
    </location>
</feature>
<evidence type="ECO:0000256" key="1">
    <source>
        <dbReference type="SAM" id="Phobius"/>
    </source>
</evidence>
<reference evidence="2 3" key="1">
    <citation type="submission" date="2013-08" db="EMBL/GenBank/DDBJ databases">
        <authorList>
            <person name="Durkin A.S."/>
            <person name="Haft D.R."/>
            <person name="McCorrison J."/>
            <person name="Torralba M."/>
            <person name="Gillis M."/>
            <person name="Haft D.H."/>
            <person name="Methe B."/>
            <person name="Sutton G."/>
            <person name="Nelson K.E."/>
        </authorList>
    </citation>
    <scope>NUCLEOTIDE SEQUENCE [LARGE SCALE GENOMIC DNA]</scope>
    <source>
        <strain evidence="2 3">F0195</strain>
    </source>
</reference>
<dbReference type="PATRIC" id="fig|1125712.3.peg.1133"/>
<gene>
    <name evidence="2" type="ORF">HMPREF1316_2020</name>
</gene>
<dbReference type="EMBL" id="AWEZ01000044">
    <property type="protein sequence ID" value="ERL08490.1"/>
    <property type="molecule type" value="Genomic_DNA"/>
</dbReference>
<feature type="transmembrane region" description="Helical" evidence="1">
    <location>
        <begin position="14"/>
        <end position="37"/>
    </location>
</feature>
<keyword evidence="1" id="KW-0812">Transmembrane</keyword>
<keyword evidence="1" id="KW-0472">Membrane</keyword>
<name>U2TPX6_9ACTN</name>
<proteinExistence type="predicted"/>
<organism evidence="2 3">
    <name type="scientific">Olsenella profusa F0195</name>
    <dbReference type="NCBI Taxonomy" id="1125712"/>
    <lineage>
        <taxon>Bacteria</taxon>
        <taxon>Bacillati</taxon>
        <taxon>Actinomycetota</taxon>
        <taxon>Coriobacteriia</taxon>
        <taxon>Coriobacteriales</taxon>
        <taxon>Atopobiaceae</taxon>
        <taxon>Olsenella</taxon>
    </lineage>
</organism>
<protein>
    <recommendedName>
        <fullName evidence="4">Histidine phosphatase superfamily (Branch 1)</fullName>
    </recommendedName>
</protein>
<feature type="transmembrane region" description="Helical" evidence="1">
    <location>
        <begin position="190"/>
        <end position="214"/>
    </location>
</feature>
<evidence type="ECO:0000313" key="2">
    <source>
        <dbReference type="EMBL" id="ERL08490.1"/>
    </source>
</evidence>
<comment type="caution">
    <text evidence="2">The sequence shown here is derived from an EMBL/GenBank/DDBJ whole genome shotgun (WGS) entry which is preliminary data.</text>
</comment>
<sequence length="446" mass="50740">MIVVDELIKAIGCFMNIVAIAAATPLVKFAGLLFSLIRNSRDSQRHYQKAEYPFGDNRLLDQLRHMQELVDSESAIRTRSDQQCKKLNSTESVLFAKGLGLGFLLSLMDVGLWLACLALFPEIDWKEVLTLGTTVIILFVMAALVELSDGATGTTKIKTGFWISILCMTGLAQFTALASVTMGKSPKDDLATIIFAVVACALQVFCILFWHMLIRSHYDVTPFKAGFPFTQTGFSSWLSAGNHCRRAREVYGKKEWNDGSGLLYEQRLLCPYQFNVIDSFTWEGQDVHFLDATIGRPPWQNPEWHFQQVARLERMSDKCGEEHIEHRYGQPRHATEFVNLCCSIMKLPLRSDDTEAETSNDANTIVRYVEEYLKEYRSRRDDYILCFSHNGISSMLVTLRLLQLGYEHTYDLGECAIRYPLINIKAQELTMLSMLAQEKDPGRIFM</sequence>
<dbReference type="Proteomes" id="UP000016638">
    <property type="component" value="Unassembled WGS sequence"/>
</dbReference>
<keyword evidence="3" id="KW-1185">Reference proteome</keyword>
<keyword evidence="1" id="KW-1133">Transmembrane helix</keyword>
<dbReference type="STRING" id="1125712.HMPREF1316_2020"/>
<accession>U2TPX6</accession>
<feature type="transmembrane region" description="Helical" evidence="1">
    <location>
        <begin position="159"/>
        <end position="178"/>
    </location>
</feature>
<feature type="transmembrane region" description="Helical" evidence="1">
    <location>
        <begin position="127"/>
        <end position="147"/>
    </location>
</feature>
<dbReference type="AlphaFoldDB" id="U2TPX6"/>